<evidence type="ECO:0008006" key="5">
    <source>
        <dbReference type="Google" id="ProtNLM"/>
    </source>
</evidence>
<organism evidence="3 4">
    <name type="scientific">Streptomyces heilongjiangensis</name>
    <dbReference type="NCBI Taxonomy" id="945052"/>
    <lineage>
        <taxon>Bacteria</taxon>
        <taxon>Bacillati</taxon>
        <taxon>Actinomycetota</taxon>
        <taxon>Actinomycetes</taxon>
        <taxon>Kitasatosporales</taxon>
        <taxon>Streptomycetaceae</taxon>
        <taxon>Streptomyces</taxon>
    </lineage>
</organism>
<dbReference type="RefSeq" id="WP_380965987.1">
    <property type="nucleotide sequence ID" value="NZ_JAQOSL010000002.1"/>
</dbReference>
<reference evidence="4" key="1">
    <citation type="journal article" date="2019" name="Int. J. Syst. Evol. Microbiol.">
        <title>The Global Catalogue of Microorganisms (GCM) 10K type strain sequencing project: providing services to taxonomists for standard genome sequencing and annotation.</title>
        <authorList>
            <consortium name="The Broad Institute Genomics Platform"/>
            <consortium name="The Broad Institute Genome Sequencing Center for Infectious Disease"/>
            <person name="Wu L."/>
            <person name="Ma J."/>
        </authorList>
    </citation>
    <scope>NUCLEOTIDE SEQUENCE [LARGE SCALE GENOMIC DNA]</scope>
    <source>
        <strain evidence="4">JCM 9918</strain>
    </source>
</reference>
<dbReference type="Proteomes" id="UP001596112">
    <property type="component" value="Unassembled WGS sequence"/>
</dbReference>
<feature type="transmembrane region" description="Helical" evidence="2">
    <location>
        <begin position="78"/>
        <end position="98"/>
    </location>
</feature>
<evidence type="ECO:0000256" key="2">
    <source>
        <dbReference type="SAM" id="Phobius"/>
    </source>
</evidence>
<keyword evidence="2" id="KW-0812">Transmembrane</keyword>
<evidence type="ECO:0000313" key="3">
    <source>
        <dbReference type="EMBL" id="MFC5807721.1"/>
    </source>
</evidence>
<keyword evidence="2" id="KW-1133">Transmembrane helix</keyword>
<protein>
    <recommendedName>
        <fullName evidence="5">Integral membrane protein</fullName>
    </recommendedName>
</protein>
<comment type="caution">
    <text evidence="3">The sequence shown here is derived from an EMBL/GenBank/DDBJ whole genome shotgun (WGS) entry which is preliminary data.</text>
</comment>
<feature type="region of interest" description="Disordered" evidence="1">
    <location>
        <begin position="1"/>
        <end position="30"/>
    </location>
</feature>
<proteinExistence type="predicted"/>
<feature type="transmembrane region" description="Helical" evidence="2">
    <location>
        <begin position="104"/>
        <end position="125"/>
    </location>
</feature>
<name>A0ABW1B436_9ACTN</name>
<accession>A0ABW1B436</accession>
<gene>
    <name evidence="3" type="ORF">ACFQGO_09415</name>
</gene>
<evidence type="ECO:0000313" key="4">
    <source>
        <dbReference type="Proteomes" id="UP001596112"/>
    </source>
</evidence>
<keyword evidence="2" id="KW-0472">Membrane</keyword>
<dbReference type="EMBL" id="JBHSNZ010000005">
    <property type="protein sequence ID" value="MFC5807721.1"/>
    <property type="molecule type" value="Genomic_DNA"/>
</dbReference>
<evidence type="ECO:0000256" key="1">
    <source>
        <dbReference type="SAM" id="MobiDB-lite"/>
    </source>
</evidence>
<sequence>MNPPRTPETPETRKTQGTPGAPGTRKSTPAFLGGAHRVGRALVRHELLLLASLFRWMARRPHGVGEGRAFGYARGQGAMMLGLGFVCVVETVTMSVLLSGHPTAHRVFLVLDLYTVLVVAGLHAASVTRPHLLTDTALRLRRFASVDLLVPLTAVSSVRRELCLTHERKDGELSLESGSRTTVTLELSHDAEYLTFLGRPRAVRLVRFHADDAEVLVREIDRLRRAGGDVTPVRSGPSPLPARPG</sequence>
<keyword evidence="4" id="KW-1185">Reference proteome</keyword>